<comment type="similarity">
    <text evidence="3">Belongs to the acetyltransferase family. RimJ subfamily.</text>
</comment>
<dbReference type="PANTHER" id="PTHR43792:SF8">
    <property type="entry name" value="[RIBOSOMAL PROTEIN US5]-ALANINE N-ACETYLTRANSFERASE"/>
    <property type="match status" value="1"/>
</dbReference>
<evidence type="ECO:0000313" key="5">
    <source>
        <dbReference type="EMBL" id="MDF0600543.1"/>
    </source>
</evidence>
<gene>
    <name evidence="5" type="ORF">P1J78_07360</name>
</gene>
<feature type="domain" description="N-acetyltransferase" evidence="4">
    <location>
        <begin position="10"/>
        <end position="160"/>
    </location>
</feature>
<dbReference type="SUPFAM" id="SSF55729">
    <property type="entry name" value="Acyl-CoA N-acyltransferases (Nat)"/>
    <property type="match status" value="1"/>
</dbReference>
<dbReference type="InterPro" id="IPR016181">
    <property type="entry name" value="Acyl_CoA_acyltransferase"/>
</dbReference>
<name>A0AAE3NME8_9RHOB</name>
<comment type="caution">
    <text evidence="5">The sequence shown here is derived from an EMBL/GenBank/DDBJ whole genome shotgun (WGS) entry which is preliminary data.</text>
</comment>
<proteinExistence type="inferred from homology"/>
<dbReference type="RefSeq" id="WP_275566684.1">
    <property type="nucleotide sequence ID" value="NZ_JARGYC010000014.1"/>
</dbReference>
<evidence type="ECO:0000256" key="1">
    <source>
        <dbReference type="ARBA" id="ARBA00022679"/>
    </source>
</evidence>
<dbReference type="InterPro" id="IPR000182">
    <property type="entry name" value="GNAT_dom"/>
</dbReference>
<evidence type="ECO:0000256" key="3">
    <source>
        <dbReference type="ARBA" id="ARBA00038502"/>
    </source>
</evidence>
<dbReference type="EMBL" id="JARGYC010000014">
    <property type="protein sequence ID" value="MDF0600543.1"/>
    <property type="molecule type" value="Genomic_DNA"/>
</dbReference>
<protein>
    <submittedName>
        <fullName evidence="5">GNAT family N-acetyltransferase</fullName>
    </submittedName>
</protein>
<keyword evidence="1" id="KW-0808">Transferase</keyword>
<keyword evidence="6" id="KW-1185">Reference proteome</keyword>
<dbReference type="PANTHER" id="PTHR43792">
    <property type="entry name" value="GNAT FAMILY, PUTATIVE (AFU_ORTHOLOGUE AFUA_3G00765)-RELATED-RELATED"/>
    <property type="match status" value="1"/>
</dbReference>
<keyword evidence="2" id="KW-0012">Acyltransferase</keyword>
<dbReference type="PROSITE" id="PS51186">
    <property type="entry name" value="GNAT"/>
    <property type="match status" value="1"/>
</dbReference>
<organism evidence="5 6">
    <name type="scientific">Psychromarinibacter sediminicola</name>
    <dbReference type="NCBI Taxonomy" id="3033385"/>
    <lineage>
        <taxon>Bacteria</taxon>
        <taxon>Pseudomonadati</taxon>
        <taxon>Pseudomonadota</taxon>
        <taxon>Alphaproteobacteria</taxon>
        <taxon>Rhodobacterales</taxon>
        <taxon>Paracoccaceae</taxon>
        <taxon>Psychromarinibacter</taxon>
    </lineage>
</organism>
<reference evidence="5" key="1">
    <citation type="submission" date="2023-03" db="EMBL/GenBank/DDBJ databases">
        <title>Multiphase analysis and comparison of six strains from genera Psychromarinibacter, Lutimaribacter, and Maritimibacter, including a novel species: Psychromarinibacter sediminicola sp. nov.</title>
        <authorList>
            <person name="Wang Y.-H."/>
            <person name="Ye M.-Q."/>
            <person name="Du Z.-J."/>
        </authorList>
    </citation>
    <scope>NUCLEOTIDE SEQUENCE</scope>
    <source>
        <strain evidence="5">C21-152</strain>
    </source>
</reference>
<dbReference type="Gene3D" id="3.40.630.30">
    <property type="match status" value="1"/>
</dbReference>
<accession>A0AAE3NME8</accession>
<dbReference type="AlphaFoldDB" id="A0AAE3NME8"/>
<evidence type="ECO:0000256" key="2">
    <source>
        <dbReference type="ARBA" id="ARBA00023315"/>
    </source>
</evidence>
<evidence type="ECO:0000259" key="4">
    <source>
        <dbReference type="PROSITE" id="PS51186"/>
    </source>
</evidence>
<dbReference type="GO" id="GO:0016747">
    <property type="term" value="F:acyltransferase activity, transferring groups other than amino-acyl groups"/>
    <property type="evidence" value="ECO:0007669"/>
    <property type="project" value="InterPro"/>
</dbReference>
<dbReference type="Proteomes" id="UP001220964">
    <property type="component" value="Unassembled WGS sequence"/>
</dbReference>
<sequence length="184" mass="19711">MIAPIRTDRLLLRPLRPADAPALADGIADFDIVQWLSRVPWPYGLRDAEAFVAMVQGEGSAHYAVTEGGAVVGVVSTADELGYWIRRSAQGRGLATEAARAAVAAHFAGGADRLTSGHRIGNDRSRRVLLRLGFSDTHRVEKQSLAAGAVTVQRMELTRAAWHRLRAAPERGKAGASSAPEAPR</sequence>
<dbReference type="Pfam" id="PF13302">
    <property type="entry name" value="Acetyltransf_3"/>
    <property type="match status" value="1"/>
</dbReference>
<evidence type="ECO:0000313" key="6">
    <source>
        <dbReference type="Proteomes" id="UP001220964"/>
    </source>
</evidence>
<dbReference type="InterPro" id="IPR051531">
    <property type="entry name" value="N-acetyltransferase"/>
</dbReference>